<evidence type="ECO:0000313" key="1">
    <source>
        <dbReference type="EMBL" id="KAI3789286.1"/>
    </source>
</evidence>
<proteinExistence type="predicted"/>
<gene>
    <name evidence="1" type="ORF">L2E82_02078</name>
</gene>
<reference evidence="1 2" key="2">
    <citation type="journal article" date="2022" name="Mol. Ecol. Resour.">
        <title>The genomes of chicory, endive, great burdock and yacon provide insights into Asteraceae paleo-polyploidization history and plant inulin production.</title>
        <authorList>
            <person name="Fan W."/>
            <person name="Wang S."/>
            <person name="Wang H."/>
            <person name="Wang A."/>
            <person name="Jiang F."/>
            <person name="Liu H."/>
            <person name="Zhao H."/>
            <person name="Xu D."/>
            <person name="Zhang Y."/>
        </authorList>
    </citation>
    <scope>NUCLEOTIDE SEQUENCE [LARGE SCALE GENOMIC DNA]</scope>
    <source>
        <strain evidence="2">cv. Punajuju</strain>
        <tissue evidence="1">Leaves</tissue>
    </source>
</reference>
<accession>A0ACB9H1U7</accession>
<evidence type="ECO:0000313" key="2">
    <source>
        <dbReference type="Proteomes" id="UP001055811"/>
    </source>
</evidence>
<organism evidence="1 2">
    <name type="scientific">Cichorium intybus</name>
    <name type="common">Chicory</name>
    <dbReference type="NCBI Taxonomy" id="13427"/>
    <lineage>
        <taxon>Eukaryota</taxon>
        <taxon>Viridiplantae</taxon>
        <taxon>Streptophyta</taxon>
        <taxon>Embryophyta</taxon>
        <taxon>Tracheophyta</taxon>
        <taxon>Spermatophyta</taxon>
        <taxon>Magnoliopsida</taxon>
        <taxon>eudicotyledons</taxon>
        <taxon>Gunneridae</taxon>
        <taxon>Pentapetalae</taxon>
        <taxon>asterids</taxon>
        <taxon>campanulids</taxon>
        <taxon>Asterales</taxon>
        <taxon>Asteraceae</taxon>
        <taxon>Cichorioideae</taxon>
        <taxon>Cichorieae</taxon>
        <taxon>Cichoriinae</taxon>
        <taxon>Cichorium</taxon>
    </lineage>
</organism>
<dbReference type="EMBL" id="CM042009">
    <property type="protein sequence ID" value="KAI3789286.1"/>
    <property type="molecule type" value="Genomic_DNA"/>
</dbReference>
<dbReference type="Proteomes" id="UP001055811">
    <property type="component" value="Linkage Group LG01"/>
</dbReference>
<sequence>MCSLIKHGAKLNTKDSNVLFLNRIASHFWLQKAIDVCRSICPPDCFKYKGTPDVFYKIIHQKVIMEWNYALVIPTVGMLS</sequence>
<reference evidence="2" key="1">
    <citation type="journal article" date="2022" name="Mol. Ecol. Resour.">
        <title>The genomes of chicory, endive, great burdock and yacon provide insights into Asteraceae palaeo-polyploidization history and plant inulin production.</title>
        <authorList>
            <person name="Fan W."/>
            <person name="Wang S."/>
            <person name="Wang H."/>
            <person name="Wang A."/>
            <person name="Jiang F."/>
            <person name="Liu H."/>
            <person name="Zhao H."/>
            <person name="Xu D."/>
            <person name="Zhang Y."/>
        </authorList>
    </citation>
    <scope>NUCLEOTIDE SEQUENCE [LARGE SCALE GENOMIC DNA]</scope>
    <source>
        <strain evidence="2">cv. Punajuju</strain>
    </source>
</reference>
<protein>
    <submittedName>
        <fullName evidence="1">Uncharacterized protein</fullName>
    </submittedName>
</protein>
<name>A0ACB9H1U7_CICIN</name>
<keyword evidence="2" id="KW-1185">Reference proteome</keyword>
<comment type="caution">
    <text evidence="1">The sequence shown here is derived from an EMBL/GenBank/DDBJ whole genome shotgun (WGS) entry which is preliminary data.</text>
</comment>